<proteinExistence type="predicted"/>
<sequence>MTQSSETVEMFRPVGPQELELLRQNGFTRWPPRLPEQPIFYPVTNAKYAAEISERWNTTDFGYGAVTRFYVRASFMASYPIQQVGGSYHTEWWVPAEDLESLNDNIVGLIEVIQEFGA</sequence>
<dbReference type="OrthoDB" id="883590at2"/>
<reference evidence="1 2" key="1">
    <citation type="journal article" date="2015" name="Stand. Genomic Sci.">
        <title>Genomic Encyclopedia of Bacterial and Archaeal Type Strains, Phase III: the genomes of soil and plant-associated and newly described type strains.</title>
        <authorList>
            <person name="Whitman W.B."/>
            <person name="Woyke T."/>
            <person name="Klenk H.P."/>
            <person name="Zhou Y."/>
            <person name="Lilburn T.G."/>
            <person name="Beck B.J."/>
            <person name="De Vos P."/>
            <person name="Vandamme P."/>
            <person name="Eisen J.A."/>
            <person name="Garrity G."/>
            <person name="Hugenholtz P."/>
            <person name="Kyrpides N.C."/>
        </authorList>
    </citation>
    <scope>NUCLEOTIDE SEQUENCE [LARGE SCALE GENOMIC DNA]</scope>
    <source>
        <strain evidence="1 2">CGMCC 1.10821</strain>
    </source>
</reference>
<evidence type="ECO:0000313" key="2">
    <source>
        <dbReference type="Proteomes" id="UP000315167"/>
    </source>
</evidence>
<keyword evidence="2" id="KW-1185">Reference proteome</keyword>
<evidence type="ECO:0008006" key="3">
    <source>
        <dbReference type="Google" id="ProtNLM"/>
    </source>
</evidence>
<dbReference type="RefSeq" id="WP_144900765.1">
    <property type="nucleotide sequence ID" value="NZ_VLKN01000023.1"/>
</dbReference>
<gene>
    <name evidence="1" type="ORF">IP90_03284</name>
</gene>
<name>A0A562KTS2_9GAMM</name>
<protein>
    <recommendedName>
        <fullName evidence="3">ADP-ribosylation/crystallin J1</fullName>
    </recommendedName>
</protein>
<evidence type="ECO:0000313" key="1">
    <source>
        <dbReference type="EMBL" id="TWH98757.1"/>
    </source>
</evidence>
<dbReference type="EMBL" id="VLKN01000023">
    <property type="protein sequence ID" value="TWH98757.1"/>
    <property type="molecule type" value="Genomic_DNA"/>
</dbReference>
<dbReference type="AlphaFoldDB" id="A0A562KTS2"/>
<organism evidence="1 2">
    <name type="scientific">Luteimonas cucumeris</name>
    <dbReference type="NCBI Taxonomy" id="985012"/>
    <lineage>
        <taxon>Bacteria</taxon>
        <taxon>Pseudomonadati</taxon>
        <taxon>Pseudomonadota</taxon>
        <taxon>Gammaproteobacteria</taxon>
        <taxon>Lysobacterales</taxon>
        <taxon>Lysobacteraceae</taxon>
        <taxon>Luteimonas</taxon>
    </lineage>
</organism>
<dbReference type="Proteomes" id="UP000315167">
    <property type="component" value="Unassembled WGS sequence"/>
</dbReference>
<comment type="caution">
    <text evidence="1">The sequence shown here is derived from an EMBL/GenBank/DDBJ whole genome shotgun (WGS) entry which is preliminary data.</text>
</comment>
<accession>A0A562KTS2</accession>